<feature type="domain" description="Helicase C-terminal" evidence="16">
    <location>
        <begin position="1102"/>
        <end position="1250"/>
    </location>
</feature>
<feature type="compositionally biased region" description="Basic residues" evidence="12">
    <location>
        <begin position="1404"/>
        <end position="1420"/>
    </location>
</feature>
<accession>A0A364MYY3</accession>
<feature type="compositionally biased region" description="Basic and acidic residues" evidence="12">
    <location>
        <begin position="231"/>
        <end position="241"/>
    </location>
</feature>
<dbReference type="InterPro" id="IPR032284">
    <property type="entry name" value="RecQ_Zn-bd"/>
</dbReference>
<dbReference type="GO" id="GO:0009378">
    <property type="term" value="F:four-way junction helicase activity"/>
    <property type="evidence" value="ECO:0007669"/>
    <property type="project" value="TreeGrafter"/>
</dbReference>
<evidence type="ECO:0000256" key="11">
    <source>
        <dbReference type="ARBA" id="ARBA00034808"/>
    </source>
</evidence>
<comment type="catalytic activity">
    <reaction evidence="10">
        <text>Couples ATP hydrolysis with the unwinding of duplex DNA by translocating in the 3'-5' direction.</text>
        <dbReference type="EC" id="5.6.2.4"/>
    </reaction>
</comment>
<dbReference type="InterPro" id="IPR014001">
    <property type="entry name" value="Helicase_ATP-bd"/>
</dbReference>
<feature type="domain" description="HRDC" evidence="14">
    <location>
        <begin position="1517"/>
        <end position="1600"/>
    </location>
</feature>
<feature type="region of interest" description="Disordered" evidence="12">
    <location>
        <begin position="145"/>
        <end position="495"/>
    </location>
</feature>
<dbReference type="Pfam" id="PF09382">
    <property type="entry name" value="RQC"/>
    <property type="match status" value="1"/>
</dbReference>
<dbReference type="CDD" id="cd17920">
    <property type="entry name" value="DEXHc_RecQ"/>
    <property type="match status" value="1"/>
</dbReference>
<dbReference type="Pfam" id="PF00271">
    <property type="entry name" value="Helicase_C"/>
    <property type="match status" value="1"/>
</dbReference>
<dbReference type="NCBIfam" id="TIGR00614">
    <property type="entry name" value="recQ_fam"/>
    <property type="match status" value="1"/>
</dbReference>
<keyword evidence="7" id="KW-0238">DNA-binding</keyword>
<dbReference type="PROSITE" id="PS51192">
    <property type="entry name" value="HELICASE_ATP_BIND_1"/>
    <property type="match status" value="1"/>
</dbReference>
<feature type="compositionally biased region" description="Basic residues" evidence="12">
    <location>
        <begin position="1728"/>
        <end position="1738"/>
    </location>
</feature>
<dbReference type="InterPro" id="IPR011545">
    <property type="entry name" value="DEAD/DEAH_box_helicase_dom"/>
</dbReference>
<feature type="domain" description="Helicase ATP-binding" evidence="15">
    <location>
        <begin position="895"/>
        <end position="1077"/>
    </location>
</feature>
<dbReference type="PROSITE" id="PS51194">
    <property type="entry name" value="HELICASE_CTER"/>
    <property type="match status" value="1"/>
</dbReference>
<dbReference type="GO" id="GO:0031573">
    <property type="term" value="P:mitotic intra-S DNA damage checkpoint signaling"/>
    <property type="evidence" value="ECO:0007669"/>
    <property type="project" value="UniProtKB-ARBA"/>
</dbReference>
<name>A0A364MYY3_STELY</name>
<feature type="region of interest" description="Disordered" evidence="12">
    <location>
        <begin position="698"/>
        <end position="757"/>
    </location>
</feature>
<comment type="subcellular location">
    <subcellularLocation>
        <location evidence="1">Nucleus</location>
    </subcellularLocation>
</comment>
<evidence type="ECO:0000256" key="10">
    <source>
        <dbReference type="ARBA" id="ARBA00034617"/>
    </source>
</evidence>
<dbReference type="InterPro" id="IPR044876">
    <property type="entry name" value="HRDC_dom_sf"/>
</dbReference>
<dbReference type="SMART" id="SM00490">
    <property type="entry name" value="HELICc"/>
    <property type="match status" value="1"/>
</dbReference>
<dbReference type="InterPro" id="IPR004589">
    <property type="entry name" value="DNA_helicase_ATP-dep_RecQ"/>
</dbReference>
<feature type="compositionally biased region" description="Low complexity" evidence="12">
    <location>
        <begin position="1756"/>
        <end position="1769"/>
    </location>
</feature>
<dbReference type="InterPro" id="IPR002121">
    <property type="entry name" value="HRDC_dom"/>
</dbReference>
<feature type="compositionally biased region" description="Low complexity" evidence="12">
    <location>
        <begin position="1707"/>
        <end position="1727"/>
    </location>
</feature>
<evidence type="ECO:0000256" key="2">
    <source>
        <dbReference type="ARBA" id="ARBA00005446"/>
    </source>
</evidence>
<evidence type="ECO:0000259" key="13">
    <source>
        <dbReference type="PROSITE" id="PS50206"/>
    </source>
</evidence>
<dbReference type="InterPro" id="IPR002464">
    <property type="entry name" value="DNA/RNA_helicase_DEAH_CS"/>
</dbReference>
<evidence type="ECO:0000256" key="9">
    <source>
        <dbReference type="ARBA" id="ARBA00023242"/>
    </source>
</evidence>
<protein>
    <recommendedName>
        <fullName evidence="11">DNA 3'-5' helicase</fullName>
        <ecNumber evidence="11">5.6.2.4</ecNumber>
    </recommendedName>
</protein>
<feature type="compositionally biased region" description="Acidic residues" evidence="12">
    <location>
        <begin position="1447"/>
        <end position="1459"/>
    </location>
</feature>
<feature type="region of interest" description="Disordered" evidence="12">
    <location>
        <begin position="1662"/>
        <end position="1798"/>
    </location>
</feature>
<evidence type="ECO:0000313" key="18">
    <source>
        <dbReference type="Proteomes" id="UP000249619"/>
    </source>
</evidence>
<dbReference type="FunFam" id="3.40.50.300:FF:000296">
    <property type="entry name" value="ATP-dependent DNA helicase RecQ"/>
    <property type="match status" value="1"/>
</dbReference>
<feature type="compositionally biased region" description="Basic and acidic residues" evidence="12">
    <location>
        <begin position="709"/>
        <end position="739"/>
    </location>
</feature>
<feature type="compositionally biased region" description="Polar residues" evidence="12">
    <location>
        <begin position="423"/>
        <end position="468"/>
    </location>
</feature>
<organism evidence="17 18">
    <name type="scientific">Stemphylium lycopersici</name>
    <name type="common">Tomato gray leaf spot disease fungus</name>
    <name type="synonym">Thyrospora lycopersici</name>
    <dbReference type="NCBI Taxonomy" id="183478"/>
    <lineage>
        <taxon>Eukaryota</taxon>
        <taxon>Fungi</taxon>
        <taxon>Dikarya</taxon>
        <taxon>Ascomycota</taxon>
        <taxon>Pezizomycotina</taxon>
        <taxon>Dothideomycetes</taxon>
        <taxon>Pleosporomycetidae</taxon>
        <taxon>Pleosporales</taxon>
        <taxon>Pleosporineae</taxon>
        <taxon>Pleosporaceae</taxon>
        <taxon>Stemphylium</taxon>
    </lineage>
</organism>
<dbReference type="InterPro" id="IPR010997">
    <property type="entry name" value="HRDC-like_sf"/>
</dbReference>
<dbReference type="SMART" id="SM00956">
    <property type="entry name" value="RQC"/>
    <property type="match status" value="1"/>
</dbReference>
<dbReference type="GO" id="GO:0005524">
    <property type="term" value="F:ATP binding"/>
    <property type="evidence" value="ECO:0007669"/>
    <property type="project" value="UniProtKB-KW"/>
</dbReference>
<feature type="compositionally biased region" description="Basic and acidic residues" evidence="12">
    <location>
        <begin position="816"/>
        <end position="833"/>
    </location>
</feature>
<dbReference type="STRING" id="183478.A0A364MYY3"/>
<feature type="compositionally biased region" description="Acidic residues" evidence="12">
    <location>
        <begin position="297"/>
        <end position="311"/>
    </location>
</feature>
<dbReference type="GO" id="GO:0003677">
    <property type="term" value="F:DNA binding"/>
    <property type="evidence" value="ECO:0007669"/>
    <property type="project" value="UniProtKB-KW"/>
</dbReference>
<dbReference type="Proteomes" id="UP000249619">
    <property type="component" value="Unassembled WGS sequence"/>
</dbReference>
<dbReference type="PANTHER" id="PTHR13710:SF153">
    <property type="entry name" value="RECQ-LIKE DNA HELICASE BLM"/>
    <property type="match status" value="1"/>
</dbReference>
<dbReference type="SUPFAM" id="SSF47819">
    <property type="entry name" value="HRDC-like"/>
    <property type="match status" value="1"/>
</dbReference>
<dbReference type="GO" id="GO:0031422">
    <property type="term" value="C:RecQ family helicase-topoisomerase III complex"/>
    <property type="evidence" value="ECO:0007669"/>
    <property type="project" value="UniProtKB-ARBA"/>
</dbReference>
<feature type="compositionally biased region" description="Polar residues" evidence="12">
    <location>
        <begin position="1421"/>
        <end position="1437"/>
    </location>
</feature>
<evidence type="ECO:0000256" key="6">
    <source>
        <dbReference type="ARBA" id="ARBA00022840"/>
    </source>
</evidence>
<comment type="similarity">
    <text evidence="2">Belongs to the helicase family. RecQ subfamily.</text>
</comment>
<dbReference type="PANTHER" id="PTHR13710">
    <property type="entry name" value="DNA HELICASE RECQ FAMILY MEMBER"/>
    <property type="match status" value="1"/>
</dbReference>
<feature type="region of interest" description="Disordered" evidence="12">
    <location>
        <begin position="810"/>
        <end position="856"/>
    </location>
</feature>
<evidence type="ECO:0000259" key="16">
    <source>
        <dbReference type="PROSITE" id="PS51194"/>
    </source>
</evidence>
<evidence type="ECO:0000256" key="7">
    <source>
        <dbReference type="ARBA" id="ARBA00023125"/>
    </source>
</evidence>
<dbReference type="GO" id="GO:0000724">
    <property type="term" value="P:double-strand break repair via homologous recombination"/>
    <property type="evidence" value="ECO:0007669"/>
    <property type="project" value="TreeGrafter"/>
</dbReference>
<dbReference type="EC" id="5.6.2.4" evidence="11"/>
<feature type="compositionally biased region" description="Polar residues" evidence="12">
    <location>
        <begin position="403"/>
        <end position="413"/>
    </location>
</feature>
<dbReference type="GO" id="GO:0000729">
    <property type="term" value="P:DNA double-strand break processing"/>
    <property type="evidence" value="ECO:0007669"/>
    <property type="project" value="UniProtKB-ARBA"/>
</dbReference>
<feature type="compositionally biased region" description="Acidic residues" evidence="12">
    <location>
        <begin position="1670"/>
        <end position="1679"/>
    </location>
</feature>
<evidence type="ECO:0000256" key="3">
    <source>
        <dbReference type="ARBA" id="ARBA00022741"/>
    </source>
</evidence>
<dbReference type="InterPro" id="IPR001763">
    <property type="entry name" value="Rhodanese-like_dom"/>
</dbReference>
<evidence type="ECO:0000313" key="17">
    <source>
        <dbReference type="EMBL" id="RAR07625.1"/>
    </source>
</evidence>
<comment type="caution">
    <text evidence="17">The sequence shown here is derived from an EMBL/GenBank/DDBJ whole genome shotgun (WGS) entry which is preliminary data.</text>
</comment>
<feature type="compositionally biased region" description="Acidic residues" evidence="12">
    <location>
        <begin position="258"/>
        <end position="268"/>
    </location>
</feature>
<keyword evidence="4 17" id="KW-0378">Hydrolase</keyword>
<dbReference type="InterPro" id="IPR036388">
    <property type="entry name" value="WH-like_DNA-bd_sf"/>
</dbReference>
<evidence type="ECO:0000259" key="14">
    <source>
        <dbReference type="PROSITE" id="PS50967"/>
    </source>
</evidence>
<keyword evidence="8" id="KW-0413">Isomerase</keyword>
<dbReference type="CDD" id="cd18794">
    <property type="entry name" value="SF2_C_RecQ"/>
    <property type="match status" value="1"/>
</dbReference>
<reference evidence="18" key="1">
    <citation type="submission" date="2018-05" db="EMBL/GenBank/DDBJ databases">
        <title>Draft genome sequence of Stemphylium lycopersici strain CIDEFI 213.</title>
        <authorList>
            <person name="Medina R."/>
            <person name="Franco M.E.E."/>
            <person name="Lucentini C.G."/>
            <person name="Saparrat M.C.N."/>
            <person name="Balatti P.A."/>
        </authorList>
    </citation>
    <scope>NUCLEOTIDE SEQUENCE [LARGE SCALE GENOMIC DNA]</scope>
    <source>
        <strain evidence="18">CIDEFI 213</strain>
    </source>
</reference>
<dbReference type="SMART" id="SM00341">
    <property type="entry name" value="HRDC"/>
    <property type="match status" value="1"/>
</dbReference>
<dbReference type="PROSITE" id="PS50967">
    <property type="entry name" value="HRDC"/>
    <property type="match status" value="1"/>
</dbReference>
<keyword evidence="5 17" id="KW-0347">Helicase</keyword>
<dbReference type="GO" id="GO:0043138">
    <property type="term" value="F:3'-5' DNA helicase activity"/>
    <property type="evidence" value="ECO:0007669"/>
    <property type="project" value="UniProtKB-EC"/>
</dbReference>
<feature type="compositionally biased region" description="Polar residues" evidence="12">
    <location>
        <begin position="835"/>
        <end position="849"/>
    </location>
</feature>
<keyword evidence="3" id="KW-0547">Nucleotide-binding</keyword>
<dbReference type="PROSITE" id="PS50206">
    <property type="entry name" value="RHODANESE_3"/>
    <property type="match status" value="1"/>
</dbReference>
<dbReference type="SMART" id="SM00487">
    <property type="entry name" value="DEXDc"/>
    <property type="match status" value="1"/>
</dbReference>
<proteinExistence type="inferred from homology"/>
<dbReference type="GO" id="GO:0006312">
    <property type="term" value="P:mitotic recombination"/>
    <property type="evidence" value="ECO:0007669"/>
    <property type="project" value="UniProtKB-ARBA"/>
</dbReference>
<dbReference type="InterPro" id="IPR027417">
    <property type="entry name" value="P-loop_NTPase"/>
</dbReference>
<evidence type="ECO:0000259" key="15">
    <source>
        <dbReference type="PROSITE" id="PS51192"/>
    </source>
</evidence>
<evidence type="ECO:0000256" key="5">
    <source>
        <dbReference type="ARBA" id="ARBA00022806"/>
    </source>
</evidence>
<feature type="compositionally biased region" description="Pro residues" evidence="12">
    <location>
        <begin position="85"/>
        <end position="96"/>
    </location>
</feature>
<evidence type="ECO:0000256" key="4">
    <source>
        <dbReference type="ARBA" id="ARBA00022801"/>
    </source>
</evidence>
<dbReference type="Pfam" id="PF00570">
    <property type="entry name" value="HRDC"/>
    <property type="match status" value="1"/>
</dbReference>
<evidence type="ECO:0000256" key="1">
    <source>
        <dbReference type="ARBA" id="ARBA00004123"/>
    </source>
</evidence>
<dbReference type="InterPro" id="IPR018982">
    <property type="entry name" value="RQC_domain"/>
</dbReference>
<feature type="region of interest" description="Disordered" evidence="12">
    <location>
        <begin position="78"/>
        <end position="132"/>
    </location>
</feature>
<feature type="region of interest" description="Disordered" evidence="12">
    <location>
        <begin position="650"/>
        <end position="683"/>
    </location>
</feature>
<dbReference type="GO" id="GO:0006260">
    <property type="term" value="P:DNA replication"/>
    <property type="evidence" value="ECO:0007669"/>
    <property type="project" value="InterPro"/>
</dbReference>
<dbReference type="Gene3D" id="3.40.50.300">
    <property type="entry name" value="P-loop containing nucleotide triphosphate hydrolases"/>
    <property type="match status" value="2"/>
</dbReference>
<feature type="region of interest" description="Disordered" evidence="12">
    <location>
        <begin position="1402"/>
        <end position="1476"/>
    </location>
</feature>
<feature type="compositionally biased region" description="Acidic residues" evidence="12">
    <location>
        <begin position="388"/>
        <end position="402"/>
    </location>
</feature>
<gene>
    <name evidence="17" type="ORF">DDE83_006365</name>
</gene>
<feature type="compositionally biased region" description="Basic and acidic residues" evidence="12">
    <location>
        <begin position="150"/>
        <end position="174"/>
    </location>
</feature>
<feature type="domain" description="Rhodanese" evidence="13">
    <location>
        <begin position="1117"/>
        <end position="1168"/>
    </location>
</feature>
<dbReference type="Pfam" id="PF00270">
    <property type="entry name" value="DEAD"/>
    <property type="match status" value="1"/>
</dbReference>
<sequence length="1798" mass="199598">MDQRFSKEHRCGPSCQLCDALMPQNNLSKHLKWLLAEKPFIPPAISLVTYDPEADPASSATIPEHTSSFLDAQIPYDEPEAASAPHPPSTSRPIPPRNLTRTKTIDIHNPPETEGATLDMARLRGTPASGKPRLVLAGLPEYASPSAAASRERQDKHSISEPGKTARKDIKDRTPSALKSNGRMEVPASQSRTGGKNRLEPIDVDSIDLTGDDASRSSPVPTRTPKGRKRKSEEYEADLRRNKSPRPTRAAPAFSPQPDDDDFPDIDDMVMALHSPPPPYSTVAKGENHPPGQTTTAEDDDMEAMLQLEEEERQKEEAEQIASTQLRKRKSLSRVPSDIAPARKIGKQTRSPTLRKTKPHTETTAAATPKTKRARTPATRRVEHAVMDSEDEEFGTTDDMDVDTQSRTKSPTPVRTKLRERTPVSNSVIPASQTQLPIRSPSKTVRSPSPYQHAQDSIPTPAKSQSPKKNAKAAATPVSAPSKPIPSSSELSKERKDAIKEAINTFLETEGKRLESHLSAASSAWDNARAAFVAHLSEHGKPDPSEQERMERARSRKVAVEQLMALKTKCDDHVAEWTKVRKKLDDDLNIGQFDLADGETINSLFKTIEDIKIQMYYLLEPAAIKQQPKPVVKSEFKNSRNVVIQATQASPVQSVRKVSREVGPSRVPQTQYAKHNDAPVQEVWTPTRRIRFAEEQVAASPLPPPDPGAHAHRDRSASGKQDSKSRERSHRIPETPERRRSPRKPQPAIHQDTPDEFGELDLEEDENLFSNNMGELHQPIEIDDDDFGEDFGADDDDDFLHEVSNIENRAPGGFDWKGERADPNPSTHTRDVFCETSTNKVPPKQNQRPSPKKAQLDMPAKNHPGMNFPWSQDLRTALIRRFGLRGFRPGQLETINTTLAGEHCFVLMPTGGGKSLCYQLPSVITSGKTRGVTLVVSPLLSLMEDQVEACKQRFGMQAFLINGESTAAQKNMIMDGLRERDPQQFIQILYVTPEMLSKNQRMISAFQQLHSTGNLARIVIDEAHCVSQWGHDFRPDYKALGDVVRQFPGVPVLALTATATQLVRTDVVANLGIQGCRQFSQSFNRPNLSYEVLPKAKGIIANIADLIKERYVGKSGIIYCLSRKSCEQVAQKLSEMGLRAYHYHAGMDSADRSDVQRKWQKNEYHVIVATIAFGMGIDKADVRYVIHHSLPKSLEGYYQETGRAGRDGKRSECYLYYQYADSRILRKMIDEGEGSREQKQRLNDMLRTVVQYCENKADCRRAQVLGYFSEAFDASKCNSTCDNCRSDATFVTKDLTEYAAMAIKLVSRVHEDNVTMHQCVDAFRGAGGAKIKKDGLEEHGWGYGKDLERGDNERIFQNLLDAGAFKEKSKVNKVGFATNYLHPASTRNDYETKRKRLTLQVRSTLHKARPKAPVAKKTKKQQTQFPSTNVPSPSQAPRQKIRSFAYNEDDDDDDDEDEFDAPRHPTRNHSSRGYQADGFVVDDDGFAPIRVAKPSRATKAKGLGAPITADERTAELTEFQTDVLRDFMTGAKRLRKSIQERKDHREAIFTDTVLREMGLDLPQNLDEMKSISGVRPEMVDLYGKQFLALINNTRIFYGDDTPIPRNPRLRNRPAQSSRVVYNVDDDDDDEVDDQNHRLVVDLCSEEEDDGDDEVPVAVAEESGDESFYGDFDDEDEDEEVHTSHHFTQNPDVADFNSRYTELGGGAAPSTTKAPKTARGGARASGSGYKKKGSFRKRASGGFNKNFGGVKKRAPKGAGSRASGGAATARKPTGGGGRSGGASGGGAGGSWGSIMAMPT</sequence>
<dbReference type="Gene3D" id="1.10.150.80">
    <property type="entry name" value="HRDC domain"/>
    <property type="match status" value="1"/>
</dbReference>
<dbReference type="InterPro" id="IPR001650">
    <property type="entry name" value="Helicase_C-like"/>
</dbReference>
<dbReference type="Pfam" id="PF16124">
    <property type="entry name" value="RecQ_Zn_bind"/>
    <property type="match status" value="1"/>
</dbReference>
<dbReference type="PROSITE" id="PS00690">
    <property type="entry name" value="DEAH_ATP_HELICASE"/>
    <property type="match status" value="1"/>
</dbReference>
<dbReference type="GO" id="GO:0016787">
    <property type="term" value="F:hydrolase activity"/>
    <property type="evidence" value="ECO:0007669"/>
    <property type="project" value="UniProtKB-KW"/>
</dbReference>
<dbReference type="FunFam" id="3.40.50.300:FF:000340">
    <property type="entry name" value="Bloom syndrome, RecQ helicase"/>
    <property type="match status" value="1"/>
</dbReference>
<dbReference type="Gene3D" id="1.10.10.10">
    <property type="entry name" value="Winged helix-like DNA-binding domain superfamily/Winged helix DNA-binding domain"/>
    <property type="match status" value="1"/>
</dbReference>
<keyword evidence="18" id="KW-1185">Reference proteome</keyword>
<dbReference type="GO" id="GO:0005737">
    <property type="term" value="C:cytoplasm"/>
    <property type="evidence" value="ECO:0007669"/>
    <property type="project" value="TreeGrafter"/>
</dbReference>
<keyword evidence="9" id="KW-0539">Nucleus</keyword>
<dbReference type="GO" id="GO:0005634">
    <property type="term" value="C:nucleus"/>
    <property type="evidence" value="ECO:0007669"/>
    <property type="project" value="UniProtKB-SubCell"/>
</dbReference>
<keyword evidence="6" id="KW-0067">ATP-binding</keyword>
<evidence type="ECO:0000256" key="12">
    <source>
        <dbReference type="SAM" id="MobiDB-lite"/>
    </source>
</evidence>
<evidence type="ECO:0000256" key="8">
    <source>
        <dbReference type="ARBA" id="ARBA00023235"/>
    </source>
</evidence>
<feature type="compositionally biased region" description="Gly residues" evidence="12">
    <location>
        <begin position="1772"/>
        <end position="1790"/>
    </location>
</feature>
<dbReference type="SUPFAM" id="SSF52540">
    <property type="entry name" value="P-loop containing nucleoside triphosphate hydrolases"/>
    <property type="match status" value="2"/>
</dbReference>
<dbReference type="EMBL" id="QGDH01000097">
    <property type="protein sequence ID" value="RAR07625.1"/>
    <property type="molecule type" value="Genomic_DNA"/>
</dbReference>